<sequence length="137" mass="13861">MCPEVSSLKQQGGAGLPIALFIITVLALLVIGMAQLQQSSGESVSLQIQSQRAFFAAESGAQVAVREALEASSCAAISSPVAFSTPGLSGCRAVVSCESVTEDIGGSGGDTVYTIVSQGQCGAGPDQANRAVEVRVR</sequence>
<keyword evidence="3" id="KW-1185">Reference proteome</keyword>
<evidence type="ECO:0000256" key="1">
    <source>
        <dbReference type="SAM" id="Phobius"/>
    </source>
</evidence>
<feature type="transmembrane region" description="Helical" evidence="1">
    <location>
        <begin position="14"/>
        <end position="34"/>
    </location>
</feature>
<dbReference type="EMBL" id="FOYV01000004">
    <property type="protein sequence ID" value="SFR60162.1"/>
    <property type="molecule type" value="Genomic_DNA"/>
</dbReference>
<gene>
    <name evidence="2" type="ORF">SAMN04488073_3271</name>
</gene>
<keyword evidence="1" id="KW-0472">Membrane</keyword>
<evidence type="ECO:0000313" key="2">
    <source>
        <dbReference type="EMBL" id="SFR60162.1"/>
    </source>
</evidence>
<name>A0A1I6I0D3_9GAMM</name>
<keyword evidence="1" id="KW-1133">Transmembrane helix</keyword>
<dbReference type="STRING" id="375760.SAMN04488073_3271"/>
<organism evidence="2 3">
    <name type="scientific">Marinobacter gudaonensis</name>
    <dbReference type="NCBI Taxonomy" id="375760"/>
    <lineage>
        <taxon>Bacteria</taxon>
        <taxon>Pseudomonadati</taxon>
        <taxon>Pseudomonadota</taxon>
        <taxon>Gammaproteobacteria</taxon>
        <taxon>Pseudomonadales</taxon>
        <taxon>Marinobacteraceae</taxon>
        <taxon>Marinobacter</taxon>
    </lineage>
</organism>
<dbReference type="OrthoDB" id="6118616at2"/>
<reference evidence="3" key="1">
    <citation type="submission" date="2016-10" db="EMBL/GenBank/DDBJ databases">
        <authorList>
            <person name="Varghese N."/>
            <person name="Submissions S."/>
        </authorList>
    </citation>
    <scope>NUCLEOTIDE SEQUENCE [LARGE SCALE GENOMIC DNA]</scope>
    <source>
        <strain evidence="3">CGMCC 1.6294</strain>
    </source>
</reference>
<protein>
    <submittedName>
        <fullName evidence="2">MSHA biogenesis protein MshP</fullName>
    </submittedName>
</protein>
<dbReference type="AlphaFoldDB" id="A0A1I6I0D3"/>
<evidence type="ECO:0000313" key="3">
    <source>
        <dbReference type="Proteomes" id="UP000199290"/>
    </source>
</evidence>
<keyword evidence="1" id="KW-0812">Transmembrane</keyword>
<accession>A0A1I6I0D3</accession>
<dbReference type="Proteomes" id="UP000199290">
    <property type="component" value="Unassembled WGS sequence"/>
</dbReference>
<proteinExistence type="predicted"/>